<dbReference type="Gene3D" id="3.30.160.60">
    <property type="entry name" value="Classic Zinc Finger"/>
    <property type="match status" value="1"/>
</dbReference>
<dbReference type="PROSITE" id="PS50157">
    <property type="entry name" value="ZINC_FINGER_C2H2_2"/>
    <property type="match status" value="1"/>
</dbReference>
<dbReference type="PROSITE" id="PS00028">
    <property type="entry name" value="ZINC_FINGER_C2H2_1"/>
    <property type="match status" value="2"/>
</dbReference>
<keyword evidence="1" id="KW-0479">Metal-binding</keyword>
<dbReference type="EMBL" id="LUCM01008716">
    <property type="protein sequence ID" value="KAA0188007.1"/>
    <property type="molecule type" value="Genomic_DNA"/>
</dbReference>
<reference evidence="3" key="1">
    <citation type="submission" date="2019-05" db="EMBL/GenBank/DDBJ databases">
        <title>Annotation for the trematode Fasciolopsis buski.</title>
        <authorList>
            <person name="Choi Y.-J."/>
        </authorList>
    </citation>
    <scope>NUCLEOTIDE SEQUENCE</scope>
    <source>
        <strain evidence="3">HT</strain>
        <tissue evidence="3">Whole worm</tissue>
    </source>
</reference>
<proteinExistence type="predicted"/>
<dbReference type="Proteomes" id="UP000728185">
    <property type="component" value="Unassembled WGS sequence"/>
</dbReference>
<evidence type="ECO:0000313" key="4">
    <source>
        <dbReference type="Proteomes" id="UP000728185"/>
    </source>
</evidence>
<keyword evidence="1" id="KW-0863">Zinc-finger</keyword>
<name>A0A8E0RU03_9TREM</name>
<evidence type="ECO:0000256" key="1">
    <source>
        <dbReference type="PROSITE-ProRule" id="PRU00042"/>
    </source>
</evidence>
<dbReference type="AlphaFoldDB" id="A0A8E0RU03"/>
<keyword evidence="1" id="KW-0862">Zinc</keyword>
<dbReference type="GO" id="GO:0008270">
    <property type="term" value="F:zinc ion binding"/>
    <property type="evidence" value="ECO:0007669"/>
    <property type="project" value="UniProtKB-KW"/>
</dbReference>
<dbReference type="SUPFAM" id="SSF57667">
    <property type="entry name" value="beta-beta-alpha zinc fingers"/>
    <property type="match status" value="1"/>
</dbReference>
<dbReference type="Pfam" id="PF13912">
    <property type="entry name" value="zf-C2H2_6"/>
    <property type="match status" value="1"/>
</dbReference>
<keyword evidence="4" id="KW-1185">Reference proteome</keyword>
<accession>A0A8E0RU03</accession>
<dbReference type="OrthoDB" id="10249838at2759"/>
<sequence length="115" mass="13186">MQFCANGTGSLIFFRFRPQLSCDGQSTSDVQDQPVNSLSKRWICNFCGEQFVSYFRLRGHMMCHKDRRVYACVFESCSQTFPSPEEFLGHVIEYHPVSDQSEINTCSTCGRQFCG</sequence>
<comment type="caution">
    <text evidence="3">The sequence shown here is derived from an EMBL/GenBank/DDBJ whole genome shotgun (WGS) entry which is preliminary data.</text>
</comment>
<dbReference type="InterPro" id="IPR013087">
    <property type="entry name" value="Znf_C2H2_type"/>
</dbReference>
<protein>
    <recommendedName>
        <fullName evidence="2">C2H2-type domain-containing protein</fullName>
    </recommendedName>
</protein>
<evidence type="ECO:0000259" key="2">
    <source>
        <dbReference type="PROSITE" id="PS50157"/>
    </source>
</evidence>
<gene>
    <name evidence="3" type="ORF">FBUS_10601</name>
</gene>
<dbReference type="InterPro" id="IPR036236">
    <property type="entry name" value="Znf_C2H2_sf"/>
</dbReference>
<organism evidence="3 4">
    <name type="scientific">Fasciolopsis buskii</name>
    <dbReference type="NCBI Taxonomy" id="27845"/>
    <lineage>
        <taxon>Eukaryota</taxon>
        <taxon>Metazoa</taxon>
        <taxon>Spiralia</taxon>
        <taxon>Lophotrochozoa</taxon>
        <taxon>Platyhelminthes</taxon>
        <taxon>Trematoda</taxon>
        <taxon>Digenea</taxon>
        <taxon>Plagiorchiida</taxon>
        <taxon>Echinostomata</taxon>
        <taxon>Echinostomatoidea</taxon>
        <taxon>Fasciolidae</taxon>
        <taxon>Fasciolopsis</taxon>
    </lineage>
</organism>
<evidence type="ECO:0000313" key="3">
    <source>
        <dbReference type="EMBL" id="KAA0188007.1"/>
    </source>
</evidence>
<feature type="domain" description="C2H2-type" evidence="2">
    <location>
        <begin position="42"/>
        <end position="69"/>
    </location>
</feature>
<dbReference type="SMART" id="SM00355">
    <property type="entry name" value="ZnF_C2H2"/>
    <property type="match status" value="2"/>
</dbReference>